<dbReference type="InterPro" id="IPR051082">
    <property type="entry name" value="Pentapeptide-BTB/POZ_domain"/>
</dbReference>
<protein>
    <recommendedName>
        <fullName evidence="1">PilZ domain-containing protein</fullName>
    </recommendedName>
</protein>
<evidence type="ECO:0000259" key="1">
    <source>
        <dbReference type="Pfam" id="PF07238"/>
    </source>
</evidence>
<keyword evidence="3" id="KW-1185">Reference proteome</keyword>
<dbReference type="EMBL" id="CP051775">
    <property type="protein sequence ID" value="QJE74242.1"/>
    <property type="molecule type" value="Genomic_DNA"/>
</dbReference>
<organism evidence="2 3">
    <name type="scientific">Aerophototrophica crusticola</name>
    <dbReference type="NCBI Taxonomy" id="1709002"/>
    <lineage>
        <taxon>Bacteria</taxon>
        <taxon>Pseudomonadati</taxon>
        <taxon>Pseudomonadota</taxon>
        <taxon>Alphaproteobacteria</taxon>
        <taxon>Rhodospirillales</taxon>
        <taxon>Rhodospirillaceae</taxon>
        <taxon>Aerophototrophica</taxon>
    </lineage>
</organism>
<dbReference type="GO" id="GO:0035438">
    <property type="term" value="F:cyclic-di-GMP binding"/>
    <property type="evidence" value="ECO:0007669"/>
    <property type="project" value="InterPro"/>
</dbReference>
<proteinExistence type="predicted"/>
<dbReference type="KEGG" id="acru:HHL28_15175"/>
<dbReference type="Pfam" id="PF07238">
    <property type="entry name" value="PilZ"/>
    <property type="match status" value="1"/>
</dbReference>
<reference evidence="2" key="1">
    <citation type="submission" date="2020-04" db="EMBL/GenBank/DDBJ databases">
        <title>A desert anoxygenic phototrophic bacterium fixes CO2 using RubisCO under aerobic conditions.</title>
        <authorList>
            <person name="Tang K."/>
        </authorList>
    </citation>
    <scope>NUCLEOTIDE SEQUENCE [LARGE SCALE GENOMIC DNA]</scope>
    <source>
        <strain evidence="2">MIMtkB3</strain>
    </source>
</reference>
<dbReference type="InterPro" id="IPR001646">
    <property type="entry name" value="5peptide_repeat"/>
</dbReference>
<evidence type="ECO:0000313" key="2">
    <source>
        <dbReference type="EMBL" id="QJE74242.1"/>
    </source>
</evidence>
<accession>A0A858RAP1</accession>
<dbReference type="AlphaFoldDB" id="A0A858RAP1"/>
<dbReference type="Pfam" id="PF00805">
    <property type="entry name" value="Pentapeptide"/>
    <property type="match status" value="2"/>
</dbReference>
<evidence type="ECO:0000313" key="3">
    <source>
        <dbReference type="Proteomes" id="UP000501891"/>
    </source>
</evidence>
<dbReference type="PANTHER" id="PTHR14136:SF17">
    <property type="entry name" value="BTB_POZ DOMAIN-CONTAINING PROTEIN KCTD9"/>
    <property type="match status" value="1"/>
</dbReference>
<dbReference type="Gene3D" id="2.40.10.220">
    <property type="entry name" value="predicted glycosyltransferase like domains"/>
    <property type="match status" value="1"/>
</dbReference>
<dbReference type="InterPro" id="IPR009875">
    <property type="entry name" value="PilZ_domain"/>
</dbReference>
<dbReference type="PANTHER" id="PTHR14136">
    <property type="entry name" value="BTB_POZ DOMAIN-CONTAINING PROTEIN KCTD9"/>
    <property type="match status" value="1"/>
</dbReference>
<name>A0A858RAP1_9PROT</name>
<sequence length="320" mass="33707">MDLTGANLAGAQLAGTLVDCEVLAEAKNLPTGGLAQITEPPRKALSAEAFLALVAEHEALVDSSGAKGKRLDLDMADVPAVSLKGRTLSGARLRRCRFAPADWTEAQFEMADLSYSTLRGMVLDGASFRGATLRRTFFQQAHLVGASFEAQPITGGRTWPANLEGASLHEADLTNANLSGAILRGVDMVGAIVTGINMRGADLAGAKRTEAPGGKPVKQRRRLRRFMKPVLAVGSRKGMARTRNWSFGGMSLEAKPDSYQPGEVVTLLVAAPGAGEPVPVQAKVLAVDSGAASVSISFDPLTPELKAYLNGLVAERYRLA</sequence>
<dbReference type="Gene3D" id="2.160.20.80">
    <property type="entry name" value="E3 ubiquitin-protein ligase SopA"/>
    <property type="match status" value="1"/>
</dbReference>
<dbReference type="SUPFAM" id="SSF141571">
    <property type="entry name" value="Pentapeptide repeat-like"/>
    <property type="match status" value="1"/>
</dbReference>
<dbReference type="Proteomes" id="UP000501891">
    <property type="component" value="Chromosome"/>
</dbReference>
<feature type="domain" description="PilZ" evidence="1">
    <location>
        <begin position="231"/>
        <end position="314"/>
    </location>
</feature>
<gene>
    <name evidence="2" type="ORF">HHL28_15175</name>
</gene>